<name>A0ABN9RP85_9DINO</name>
<dbReference type="InterPro" id="IPR027417">
    <property type="entry name" value="P-loop_NTPase"/>
</dbReference>
<evidence type="ECO:0000256" key="1">
    <source>
        <dbReference type="SAM" id="MobiDB-lite"/>
    </source>
</evidence>
<feature type="region of interest" description="Disordered" evidence="1">
    <location>
        <begin position="348"/>
        <end position="400"/>
    </location>
</feature>
<dbReference type="PANTHER" id="PTHR18934:SF145">
    <property type="entry name" value="ATP-DEPENDENT RNA HELICASE DHX57-RELATED"/>
    <property type="match status" value="1"/>
</dbReference>
<evidence type="ECO:0000313" key="4">
    <source>
        <dbReference type="EMBL" id="CAK0821019.1"/>
    </source>
</evidence>
<dbReference type="SMART" id="SM00487">
    <property type="entry name" value="DEXDc"/>
    <property type="match status" value="1"/>
</dbReference>
<feature type="domain" description="Helicase ATP-binding" evidence="2">
    <location>
        <begin position="1"/>
        <end position="153"/>
    </location>
</feature>
<feature type="non-terminal residue" evidence="4">
    <location>
        <position position="627"/>
    </location>
</feature>
<dbReference type="PROSITE" id="PS51192">
    <property type="entry name" value="HELICASE_ATP_BIND_1"/>
    <property type="match status" value="1"/>
</dbReference>
<dbReference type="CDD" id="cd17917">
    <property type="entry name" value="DEXHc_RHA-like"/>
    <property type="match status" value="1"/>
</dbReference>
<sequence>MGGTGCGKSTQLPQYILDDCAARGQTASVMVTQPRRMAAVTLARRIARERGEAEGTEVGWRIRGDVKPGRQLTFATAGYLLSWFTVDPSVFGSLTHIILDEAHERTADMDLLILVVRTLMRFYPRPRVVIMSATIDGGFFTKYFEEFMPPAGAAAVPAVAPASPGQAGLPACPGCRGAWVRARPGRGRQCDRCGGGWGRGGWALTCTPCAAAVCRACGVAAADAAALPAAAPVAAWAPLSVGSNIFPVETLYLEDMSEGRGPRSRLPDAVSKTAARCVSAVFGGAERAKESVIARVHPDVEKLAISLIPLVAEAGSTILVFIPGYADLIRIHSKLYWSLPMAGATDVPVRAPPRPEMLREDEDGELKDLEELTAPAKRRSQGRRSQVGSESAAGPGDEPGAPKVFRLFALHSQVPNEDQDAVLARPKPGVCHVVLATNIAESSVTLPDVCGVLDFGVYKTTFSDPRQPSMVQLTSSWCSRASLKQRQGRAGRTRPGWCLQLFTKAFSEHMPDFEEPEILRTPLTRLWLQAKGVSDGLTRALQHDEEASRRLAASDTSPGALLRQLPMPPSAEAVDAAVRDLAELGVLTEQGERAEVTAVGRLALWLPLDVRLCRLLWLGALWGCAPE</sequence>
<evidence type="ECO:0000259" key="2">
    <source>
        <dbReference type="PROSITE" id="PS51192"/>
    </source>
</evidence>
<reference evidence="4" key="1">
    <citation type="submission" date="2023-10" db="EMBL/GenBank/DDBJ databases">
        <authorList>
            <person name="Chen Y."/>
            <person name="Shah S."/>
            <person name="Dougan E. K."/>
            <person name="Thang M."/>
            <person name="Chan C."/>
        </authorList>
    </citation>
    <scope>NUCLEOTIDE SEQUENCE [LARGE SCALE GENOMIC DNA]</scope>
</reference>
<dbReference type="Gene3D" id="1.20.120.1080">
    <property type="match status" value="1"/>
</dbReference>
<evidence type="ECO:0000313" key="5">
    <source>
        <dbReference type="Proteomes" id="UP001189429"/>
    </source>
</evidence>
<dbReference type="Proteomes" id="UP001189429">
    <property type="component" value="Unassembled WGS sequence"/>
</dbReference>
<feature type="domain" description="Helicase C-terminal" evidence="3">
    <location>
        <begin position="361"/>
        <end position="534"/>
    </location>
</feature>
<proteinExistence type="predicted"/>
<dbReference type="InterPro" id="IPR001650">
    <property type="entry name" value="Helicase_C-like"/>
</dbReference>
<dbReference type="InterPro" id="IPR014001">
    <property type="entry name" value="Helicase_ATP-bd"/>
</dbReference>
<organism evidence="4 5">
    <name type="scientific">Prorocentrum cordatum</name>
    <dbReference type="NCBI Taxonomy" id="2364126"/>
    <lineage>
        <taxon>Eukaryota</taxon>
        <taxon>Sar</taxon>
        <taxon>Alveolata</taxon>
        <taxon>Dinophyceae</taxon>
        <taxon>Prorocentrales</taxon>
        <taxon>Prorocentraceae</taxon>
        <taxon>Prorocentrum</taxon>
    </lineage>
</organism>
<dbReference type="CDD" id="cd18791">
    <property type="entry name" value="SF2_C_RHA"/>
    <property type="match status" value="1"/>
</dbReference>
<evidence type="ECO:0000259" key="3">
    <source>
        <dbReference type="PROSITE" id="PS51194"/>
    </source>
</evidence>
<dbReference type="Pfam" id="PF00271">
    <property type="entry name" value="Helicase_C"/>
    <property type="match status" value="1"/>
</dbReference>
<dbReference type="SMART" id="SM00490">
    <property type="entry name" value="HELICc"/>
    <property type="match status" value="1"/>
</dbReference>
<keyword evidence="5" id="KW-1185">Reference proteome</keyword>
<dbReference type="PROSITE" id="PS51194">
    <property type="entry name" value="HELICASE_CTER"/>
    <property type="match status" value="1"/>
</dbReference>
<dbReference type="PANTHER" id="PTHR18934">
    <property type="entry name" value="ATP-DEPENDENT RNA HELICASE"/>
    <property type="match status" value="1"/>
</dbReference>
<accession>A0ABN9RP85</accession>
<comment type="caution">
    <text evidence="4">The sequence shown here is derived from an EMBL/GenBank/DDBJ whole genome shotgun (WGS) entry which is preliminary data.</text>
</comment>
<gene>
    <name evidence="4" type="ORF">PCOR1329_LOCUS22460</name>
</gene>
<evidence type="ECO:0008006" key="6">
    <source>
        <dbReference type="Google" id="ProtNLM"/>
    </source>
</evidence>
<dbReference type="EMBL" id="CAUYUJ010007513">
    <property type="protein sequence ID" value="CAK0821019.1"/>
    <property type="molecule type" value="Genomic_DNA"/>
</dbReference>
<dbReference type="Gene3D" id="3.40.50.300">
    <property type="entry name" value="P-loop containing nucleotide triphosphate hydrolases"/>
    <property type="match status" value="2"/>
</dbReference>
<protein>
    <recommendedName>
        <fullName evidence="6">RNA helicase</fullName>
    </recommendedName>
</protein>
<dbReference type="SUPFAM" id="SSF52540">
    <property type="entry name" value="P-loop containing nucleoside triphosphate hydrolases"/>
    <property type="match status" value="1"/>
</dbReference>